<feature type="active site" description="Nucleophile" evidence="2">
    <location>
        <position position="29"/>
    </location>
</feature>
<dbReference type="EMBL" id="CP021694">
    <property type="protein sequence ID" value="ARX34932.1"/>
    <property type="molecule type" value="Genomic_DNA"/>
</dbReference>
<evidence type="ECO:0000256" key="1">
    <source>
        <dbReference type="ARBA" id="ARBA00022801"/>
    </source>
</evidence>
<reference evidence="6 8" key="2">
    <citation type="submission" date="2018-06" db="EMBL/GenBank/DDBJ databases">
        <authorList>
            <consortium name="Pathogen Informatics"/>
            <person name="Doyle S."/>
        </authorList>
    </citation>
    <scope>NUCLEOTIDE SEQUENCE [LARGE SCALE GENOMIC DNA]</scope>
    <source>
        <strain evidence="6 8">NCTC10975</strain>
    </source>
</reference>
<dbReference type="InterPro" id="IPR015947">
    <property type="entry name" value="PUA-like_sf"/>
</dbReference>
<dbReference type="SMART" id="SM01022">
    <property type="entry name" value="ASCH"/>
    <property type="match status" value="1"/>
</dbReference>
<evidence type="ECO:0000313" key="9">
    <source>
        <dbReference type="Proteomes" id="UP001171165"/>
    </source>
</evidence>
<evidence type="ECO:0000313" key="7">
    <source>
        <dbReference type="Proteomes" id="UP000195540"/>
    </source>
</evidence>
<name>A0A1Z1SW60_PROMI</name>
<dbReference type="GO" id="GO:0016813">
    <property type="term" value="F:hydrolase activity, acting on carbon-nitrogen (but not peptide) bonds, in linear amidines"/>
    <property type="evidence" value="ECO:0007669"/>
    <property type="project" value="UniProtKB-UniRule"/>
</dbReference>
<dbReference type="InterPro" id="IPR007374">
    <property type="entry name" value="ASCH_domain"/>
</dbReference>
<reference evidence="4 7" key="1">
    <citation type="submission" date="2017-05" db="EMBL/GenBank/DDBJ databases">
        <title>Whole genome sequencing of Proteus mirabilis AR_0155.</title>
        <authorList>
            <person name="Conlan S."/>
            <person name="Thomas P.J."/>
            <person name="Mullikin J."/>
            <person name="Frank K.M."/>
            <person name="Segre J.A."/>
        </authorList>
    </citation>
    <scope>NUCLEOTIDE SEQUENCE [LARGE SCALE GENOMIC DNA]</scope>
    <source>
        <strain evidence="4 7">AR_0155</strain>
    </source>
</reference>
<comment type="similarity">
    <text evidence="2">Belongs to the N(4)-acetylcytidine amidohydrolase family.</text>
</comment>
<accession>A0A1Z1SW60</accession>
<sequence>MASTAIVPTDITFFERLIPSILAGIKVITIRDEAESHYKPNTIVDLLSNEHGTYYGKLQIISVSPLNFNEINEFHAQQEGMSLPTLKALIKDIYPTTENLYLIEYKLIQ</sequence>
<protein>
    <recommendedName>
        <fullName evidence="2">N(4)-acetylcytidine amidohydrolase</fullName>
        <shortName evidence="2">ac4C amidohydrolase</shortName>
        <ecNumber evidence="2">3.5.1.135</ecNumber>
    </recommendedName>
</protein>
<organism evidence="5 9">
    <name type="scientific">Proteus mirabilis</name>
    <dbReference type="NCBI Taxonomy" id="584"/>
    <lineage>
        <taxon>Bacteria</taxon>
        <taxon>Pseudomonadati</taxon>
        <taxon>Pseudomonadota</taxon>
        <taxon>Gammaproteobacteria</taxon>
        <taxon>Enterobacterales</taxon>
        <taxon>Morganellaceae</taxon>
        <taxon>Proteus</taxon>
    </lineage>
</organism>
<comment type="catalytic activity">
    <reaction evidence="2">
        <text>N(4)-acetylcytidine + H2O = cytidine + acetate + H(+)</text>
        <dbReference type="Rhea" id="RHEA:62932"/>
        <dbReference type="ChEBI" id="CHEBI:15377"/>
        <dbReference type="ChEBI" id="CHEBI:15378"/>
        <dbReference type="ChEBI" id="CHEBI:17562"/>
        <dbReference type="ChEBI" id="CHEBI:30089"/>
        <dbReference type="ChEBI" id="CHEBI:70989"/>
        <dbReference type="EC" id="3.5.1.135"/>
    </reaction>
</comment>
<dbReference type="GO" id="GO:0005829">
    <property type="term" value="C:cytosol"/>
    <property type="evidence" value="ECO:0007669"/>
    <property type="project" value="TreeGrafter"/>
</dbReference>
<evidence type="ECO:0000259" key="3">
    <source>
        <dbReference type="SMART" id="SM01022"/>
    </source>
</evidence>
<dbReference type="PANTHER" id="PTHR38088:SF2">
    <property type="entry name" value="UCP029143 FAMILY PROTEIN"/>
    <property type="match status" value="1"/>
</dbReference>
<dbReference type="HAMAP" id="MF_00684">
    <property type="entry name" value="ac4C_amidohydr"/>
    <property type="match status" value="1"/>
</dbReference>
<comment type="catalytic activity">
    <reaction evidence="2">
        <text>N(4)-acetyl-2'-deoxycytidine + H2O = 2'-deoxycytidine + acetate + H(+)</text>
        <dbReference type="Rhea" id="RHEA:62936"/>
        <dbReference type="ChEBI" id="CHEBI:15377"/>
        <dbReference type="ChEBI" id="CHEBI:15378"/>
        <dbReference type="ChEBI" id="CHEBI:15698"/>
        <dbReference type="ChEBI" id="CHEBI:30089"/>
        <dbReference type="ChEBI" id="CHEBI:146133"/>
        <dbReference type="EC" id="3.5.1.135"/>
    </reaction>
</comment>
<dbReference type="EMBL" id="UAUE01000033">
    <property type="protein sequence ID" value="SPZ03080.1"/>
    <property type="molecule type" value="Genomic_DNA"/>
</dbReference>
<feature type="domain" description="ASCH" evidence="3">
    <location>
        <begin position="11"/>
        <end position="109"/>
    </location>
</feature>
<reference evidence="5" key="3">
    <citation type="submission" date="2023-06" db="EMBL/GenBank/DDBJ databases">
        <authorList>
            <consortium name="Clinical and Environmental Microbiology Branch: Whole genome sequencing antimicrobial resistance pathogens in the healthcare setting"/>
        </authorList>
    </citation>
    <scope>NUCLEOTIDE SEQUENCE</scope>
    <source>
        <strain evidence="5">Microbial</strain>
    </source>
</reference>
<evidence type="ECO:0000313" key="4">
    <source>
        <dbReference type="EMBL" id="ARX34932.1"/>
    </source>
</evidence>
<dbReference type="RefSeq" id="WP_004248055.1">
    <property type="nucleotide sequence ID" value="NZ_AP026827.1"/>
</dbReference>
<comment type="catalytic activity">
    <reaction evidence="2">
        <text>N(4)-acetylcytosine + H2O = cytosine + acetate + H(+)</text>
        <dbReference type="Rhea" id="RHEA:62940"/>
        <dbReference type="ChEBI" id="CHEBI:15377"/>
        <dbReference type="ChEBI" id="CHEBI:15378"/>
        <dbReference type="ChEBI" id="CHEBI:16040"/>
        <dbReference type="ChEBI" id="CHEBI:30089"/>
        <dbReference type="ChEBI" id="CHEBI:146134"/>
        <dbReference type="EC" id="3.5.1.135"/>
    </reaction>
</comment>
<feature type="active site" description="Proton acceptor" evidence="2">
    <location>
        <position position="26"/>
    </location>
</feature>
<dbReference type="InterPro" id="IPR008314">
    <property type="entry name" value="AC4CH"/>
</dbReference>
<dbReference type="Proteomes" id="UP000251485">
    <property type="component" value="Unassembled WGS sequence"/>
</dbReference>
<dbReference type="Pfam" id="PF04266">
    <property type="entry name" value="ASCH"/>
    <property type="match status" value="1"/>
</dbReference>
<evidence type="ECO:0000313" key="5">
    <source>
        <dbReference type="EMBL" id="EKW9775777.1"/>
    </source>
</evidence>
<dbReference type="AlphaFoldDB" id="A0A1Z1SW60"/>
<dbReference type="CDD" id="cd06552">
    <property type="entry name" value="ASCH_yqfb_like"/>
    <property type="match status" value="1"/>
</dbReference>
<dbReference type="PANTHER" id="PTHR38088">
    <property type="entry name" value="UCP029143 FAMILY PROTEIN"/>
    <property type="match status" value="1"/>
</dbReference>
<proteinExistence type="inferred from homology"/>
<dbReference type="OrthoDB" id="8590202at2"/>
<dbReference type="Proteomes" id="UP000195540">
    <property type="component" value="Chromosome"/>
</dbReference>
<feature type="active site" description="Proton donor" evidence="2">
    <location>
        <position position="79"/>
    </location>
</feature>
<evidence type="ECO:0000256" key="2">
    <source>
        <dbReference type="HAMAP-Rule" id="MF_00684"/>
    </source>
</evidence>
<dbReference type="EMBL" id="ABKSPD020000004">
    <property type="protein sequence ID" value="EKW9775777.1"/>
    <property type="molecule type" value="Genomic_DNA"/>
</dbReference>
<dbReference type="Gene3D" id="2.30.130.30">
    <property type="entry name" value="Hypothetical protein"/>
    <property type="match status" value="1"/>
</dbReference>
<evidence type="ECO:0000313" key="8">
    <source>
        <dbReference type="Proteomes" id="UP000251485"/>
    </source>
</evidence>
<keyword evidence="1 2" id="KW-0378">Hydrolase</keyword>
<gene>
    <name evidence="6" type="primary">yqfB</name>
    <name evidence="4" type="ORF">AM402_12505</name>
    <name evidence="6" type="ORF">NCTC10975_04762</name>
    <name evidence="5" type="ORF">PW210_001586</name>
</gene>
<dbReference type="NCBIfam" id="NF003443">
    <property type="entry name" value="PRK04980.1"/>
    <property type="match status" value="1"/>
</dbReference>
<dbReference type="STRING" id="584.AOUC001_09400"/>
<evidence type="ECO:0000313" key="6">
    <source>
        <dbReference type="EMBL" id="SPZ03080.1"/>
    </source>
</evidence>
<dbReference type="SUPFAM" id="SSF88697">
    <property type="entry name" value="PUA domain-like"/>
    <property type="match status" value="1"/>
</dbReference>
<comment type="function">
    <text evidence="2">Catalyzes the hydrolysis of N(4)-acetylcytidine (ac4C).</text>
</comment>
<dbReference type="EC" id="3.5.1.135" evidence="2"/>
<dbReference type="Proteomes" id="UP001171165">
    <property type="component" value="Unassembled WGS sequence"/>
</dbReference>